<proteinExistence type="predicted"/>
<sequence length="69" mass="7777">MPIQRKTPSYIVEEWILRFVKESGRFPTYREVVIGTGCSTNLVAKAIGIVKALYMSGQPSERGMKELQS</sequence>
<gene>
    <name evidence="1" type="ORF">LCGC14_1155890</name>
</gene>
<accession>A0A0F9LU01</accession>
<name>A0A0F9LU01_9ZZZZ</name>
<evidence type="ECO:0008006" key="2">
    <source>
        <dbReference type="Google" id="ProtNLM"/>
    </source>
</evidence>
<dbReference type="AlphaFoldDB" id="A0A0F9LU01"/>
<organism evidence="1">
    <name type="scientific">marine sediment metagenome</name>
    <dbReference type="NCBI Taxonomy" id="412755"/>
    <lineage>
        <taxon>unclassified sequences</taxon>
        <taxon>metagenomes</taxon>
        <taxon>ecological metagenomes</taxon>
    </lineage>
</organism>
<dbReference type="EMBL" id="LAZR01005595">
    <property type="protein sequence ID" value="KKM98629.1"/>
    <property type="molecule type" value="Genomic_DNA"/>
</dbReference>
<comment type="caution">
    <text evidence="1">The sequence shown here is derived from an EMBL/GenBank/DDBJ whole genome shotgun (WGS) entry which is preliminary data.</text>
</comment>
<evidence type="ECO:0000313" key="1">
    <source>
        <dbReference type="EMBL" id="KKM98629.1"/>
    </source>
</evidence>
<reference evidence="1" key="1">
    <citation type="journal article" date="2015" name="Nature">
        <title>Complex archaea that bridge the gap between prokaryotes and eukaryotes.</title>
        <authorList>
            <person name="Spang A."/>
            <person name="Saw J.H."/>
            <person name="Jorgensen S.L."/>
            <person name="Zaremba-Niedzwiedzka K."/>
            <person name="Martijn J."/>
            <person name="Lind A.E."/>
            <person name="van Eijk R."/>
            <person name="Schleper C."/>
            <person name="Guy L."/>
            <person name="Ettema T.J."/>
        </authorList>
    </citation>
    <scope>NUCLEOTIDE SEQUENCE</scope>
</reference>
<protein>
    <recommendedName>
        <fullName evidence="2">LexA repressor DNA-binding domain-containing protein</fullName>
    </recommendedName>
</protein>